<dbReference type="EMBL" id="CP016359">
    <property type="protein sequence ID" value="APU70053.1"/>
    <property type="molecule type" value="Genomic_DNA"/>
</dbReference>
<name>A0A1L7IA43_9FLAO</name>
<protein>
    <submittedName>
        <fullName evidence="2">Uncharacterized protein</fullName>
    </submittedName>
</protein>
<organism evidence="2 3">
    <name type="scientific">Christiangramia flava JLT2011</name>
    <dbReference type="NCBI Taxonomy" id="1229726"/>
    <lineage>
        <taxon>Bacteria</taxon>
        <taxon>Pseudomonadati</taxon>
        <taxon>Bacteroidota</taxon>
        <taxon>Flavobacteriia</taxon>
        <taxon>Flavobacteriales</taxon>
        <taxon>Flavobacteriaceae</taxon>
        <taxon>Christiangramia</taxon>
    </lineage>
</organism>
<evidence type="ECO:0000256" key="1">
    <source>
        <dbReference type="SAM" id="MobiDB-lite"/>
    </source>
</evidence>
<keyword evidence="3" id="KW-1185">Reference proteome</keyword>
<feature type="region of interest" description="Disordered" evidence="1">
    <location>
        <begin position="1"/>
        <end position="33"/>
    </location>
</feature>
<evidence type="ECO:0000313" key="3">
    <source>
        <dbReference type="Proteomes" id="UP000186230"/>
    </source>
</evidence>
<dbReference type="AlphaFoldDB" id="A0A1L7IA43"/>
<reference evidence="2 3" key="1">
    <citation type="submission" date="2016-07" db="EMBL/GenBank/DDBJ databases">
        <title>Multi-omics approach to identify versatile polysaccharide utilization systems of a marine flavobacterium Gramella flava.</title>
        <authorList>
            <person name="Tang K."/>
        </authorList>
    </citation>
    <scope>NUCLEOTIDE SEQUENCE [LARGE SCALE GENOMIC DNA]</scope>
    <source>
        <strain evidence="2 3">JLT2011</strain>
    </source>
</reference>
<evidence type="ECO:0000313" key="2">
    <source>
        <dbReference type="EMBL" id="APU70053.1"/>
    </source>
</evidence>
<proteinExistence type="predicted"/>
<dbReference type="KEGG" id="gfl:GRFL_3329"/>
<sequence>MVTFQKKIEANGRGNHQNEEEVQQQKNEDQPNRPTIFKCQVAIAHTENAKNDIVDAKFQR</sequence>
<feature type="compositionally biased region" description="Basic and acidic residues" evidence="1">
    <location>
        <begin position="1"/>
        <end position="10"/>
    </location>
</feature>
<accession>A0A1L7IA43</accession>
<gene>
    <name evidence="2" type="ORF">GRFL_3329</name>
</gene>
<dbReference type="Proteomes" id="UP000186230">
    <property type="component" value="Chromosome"/>
</dbReference>